<reference evidence="2" key="1">
    <citation type="journal article" date="2020" name="Fungal Divers.">
        <title>Resolving the Mortierellaceae phylogeny through synthesis of multi-gene phylogenetics and phylogenomics.</title>
        <authorList>
            <person name="Vandepol N."/>
            <person name="Liber J."/>
            <person name="Desiro A."/>
            <person name="Na H."/>
            <person name="Kennedy M."/>
            <person name="Barry K."/>
            <person name="Grigoriev I.V."/>
            <person name="Miller A.N."/>
            <person name="O'Donnell K."/>
            <person name="Stajich J.E."/>
            <person name="Bonito G."/>
        </authorList>
    </citation>
    <scope>NUCLEOTIDE SEQUENCE</scope>
    <source>
        <strain evidence="2">KOD1015</strain>
    </source>
</reference>
<evidence type="ECO:0000313" key="2">
    <source>
        <dbReference type="EMBL" id="KAF9578839.1"/>
    </source>
</evidence>
<feature type="non-terminal residue" evidence="2">
    <location>
        <position position="102"/>
    </location>
</feature>
<feature type="compositionally biased region" description="Basic and acidic residues" evidence="1">
    <location>
        <begin position="25"/>
        <end position="35"/>
    </location>
</feature>
<evidence type="ECO:0000313" key="3">
    <source>
        <dbReference type="Proteomes" id="UP000780801"/>
    </source>
</evidence>
<sequence length="102" mass="11216">MHHQLHPHTHPYHREQSHPPHRSNHVRDQSNHVDGLDSAMGSSTAVASTRAESWLESDLMDADLETVVPASGTTAATTPTTGTEKVSSLRAMMMHQLSRIES</sequence>
<organism evidence="2 3">
    <name type="scientific">Lunasporangiospora selenospora</name>
    <dbReference type="NCBI Taxonomy" id="979761"/>
    <lineage>
        <taxon>Eukaryota</taxon>
        <taxon>Fungi</taxon>
        <taxon>Fungi incertae sedis</taxon>
        <taxon>Mucoromycota</taxon>
        <taxon>Mortierellomycotina</taxon>
        <taxon>Mortierellomycetes</taxon>
        <taxon>Mortierellales</taxon>
        <taxon>Mortierellaceae</taxon>
        <taxon>Lunasporangiospora</taxon>
    </lineage>
</organism>
<feature type="compositionally biased region" description="Basic residues" evidence="1">
    <location>
        <begin position="1"/>
        <end position="11"/>
    </location>
</feature>
<protein>
    <submittedName>
        <fullName evidence="2">Uncharacterized protein</fullName>
    </submittedName>
</protein>
<dbReference type="EMBL" id="JAABOA010003273">
    <property type="protein sequence ID" value="KAF9578839.1"/>
    <property type="molecule type" value="Genomic_DNA"/>
</dbReference>
<accession>A0A9P6FP68</accession>
<dbReference type="Proteomes" id="UP000780801">
    <property type="component" value="Unassembled WGS sequence"/>
</dbReference>
<dbReference type="AlphaFoldDB" id="A0A9P6FP68"/>
<gene>
    <name evidence="2" type="ORF">BGW38_005167</name>
</gene>
<evidence type="ECO:0000256" key="1">
    <source>
        <dbReference type="SAM" id="MobiDB-lite"/>
    </source>
</evidence>
<proteinExistence type="predicted"/>
<name>A0A9P6FP68_9FUNG</name>
<keyword evidence="3" id="KW-1185">Reference proteome</keyword>
<comment type="caution">
    <text evidence="2">The sequence shown here is derived from an EMBL/GenBank/DDBJ whole genome shotgun (WGS) entry which is preliminary data.</text>
</comment>
<feature type="region of interest" description="Disordered" evidence="1">
    <location>
        <begin position="1"/>
        <end position="51"/>
    </location>
</feature>
<feature type="compositionally biased region" description="Polar residues" evidence="1">
    <location>
        <begin position="40"/>
        <end position="51"/>
    </location>
</feature>